<feature type="non-terminal residue" evidence="1">
    <location>
        <position position="1"/>
    </location>
</feature>
<dbReference type="AlphaFoldDB" id="A0ABD0M504"/>
<accession>A0ABD0M504</accession>
<reference evidence="1 2" key="1">
    <citation type="journal article" date="2023" name="Sci. Data">
        <title>Genome assembly of the Korean intertidal mud-creeper Batillaria attramentaria.</title>
        <authorList>
            <person name="Patra A.K."/>
            <person name="Ho P.T."/>
            <person name="Jun S."/>
            <person name="Lee S.J."/>
            <person name="Kim Y."/>
            <person name="Won Y.J."/>
        </authorList>
    </citation>
    <scope>NUCLEOTIDE SEQUENCE [LARGE SCALE GENOMIC DNA]</scope>
    <source>
        <strain evidence="1">Wonlab-2016</strain>
    </source>
</reference>
<sequence length="200" mass="21151">GCKRTPVTLKANTSSAALTVVLPYARSASVSPYDDHSMRYLKSGPQYLCTVSAASAGAPATTLTSKNALCLLVLKQERVSRGGGLLDSAICQWPGIPAGRQRARFDGFGTCTMLCTLSRDVEHDLLLAHIENRTKHPSTGDLPQNMLRNNAKLRSAGIVSSAQHGDVQPPTSFSTTSCSVLPDKVMLVRNAAVANGRGQG</sequence>
<protein>
    <submittedName>
        <fullName evidence="1">Uncharacterized protein</fullName>
    </submittedName>
</protein>
<dbReference type="Proteomes" id="UP001519460">
    <property type="component" value="Unassembled WGS sequence"/>
</dbReference>
<organism evidence="1 2">
    <name type="scientific">Batillaria attramentaria</name>
    <dbReference type="NCBI Taxonomy" id="370345"/>
    <lineage>
        <taxon>Eukaryota</taxon>
        <taxon>Metazoa</taxon>
        <taxon>Spiralia</taxon>
        <taxon>Lophotrochozoa</taxon>
        <taxon>Mollusca</taxon>
        <taxon>Gastropoda</taxon>
        <taxon>Caenogastropoda</taxon>
        <taxon>Sorbeoconcha</taxon>
        <taxon>Cerithioidea</taxon>
        <taxon>Batillariidae</taxon>
        <taxon>Batillaria</taxon>
    </lineage>
</organism>
<evidence type="ECO:0000313" key="1">
    <source>
        <dbReference type="EMBL" id="KAK7506454.1"/>
    </source>
</evidence>
<evidence type="ECO:0000313" key="2">
    <source>
        <dbReference type="Proteomes" id="UP001519460"/>
    </source>
</evidence>
<name>A0ABD0M504_9CAEN</name>
<comment type="caution">
    <text evidence="1">The sequence shown here is derived from an EMBL/GenBank/DDBJ whole genome shotgun (WGS) entry which is preliminary data.</text>
</comment>
<gene>
    <name evidence="1" type="ORF">BaRGS_00002566</name>
</gene>
<proteinExistence type="predicted"/>
<dbReference type="EMBL" id="JACVVK020000007">
    <property type="protein sequence ID" value="KAK7506454.1"/>
    <property type="molecule type" value="Genomic_DNA"/>
</dbReference>
<keyword evidence="2" id="KW-1185">Reference proteome</keyword>